<sequence>MGLLWQIDKVATNRGTSTEGYLQKLDKALEENKSKMKAKRKIEQRKLGTHVNPPKTHLGSSELKRQSSYGTAFEFRVDVVLYFNGILGDILEGGCHVDEREESFDIDDTDWEWIYANDEFKMARKKGSSSKDLGRPLTNYEKEQHMTLEKNATILEKLGLPKLLNQMREIKKGYAKKGSENTKGIDKDKEYMPSDEALESEEDSENDNVDDVSTSKGGALRELAYWPVSLANKLQNGKKQSVVTMHKNKKSSKCPAMSMNDFLIQQQEQQ</sequence>
<proteinExistence type="predicted"/>
<keyword evidence="3" id="KW-1185">Reference proteome</keyword>
<dbReference type="EMBL" id="JAKOGI010000146">
    <property type="protein sequence ID" value="KAJ8442143.1"/>
    <property type="molecule type" value="Genomic_DNA"/>
</dbReference>
<organism evidence="2 3">
    <name type="scientific">Carnegiea gigantea</name>
    <dbReference type="NCBI Taxonomy" id="171969"/>
    <lineage>
        <taxon>Eukaryota</taxon>
        <taxon>Viridiplantae</taxon>
        <taxon>Streptophyta</taxon>
        <taxon>Embryophyta</taxon>
        <taxon>Tracheophyta</taxon>
        <taxon>Spermatophyta</taxon>
        <taxon>Magnoliopsida</taxon>
        <taxon>eudicotyledons</taxon>
        <taxon>Gunneridae</taxon>
        <taxon>Pentapetalae</taxon>
        <taxon>Caryophyllales</taxon>
        <taxon>Cactineae</taxon>
        <taxon>Cactaceae</taxon>
        <taxon>Cactoideae</taxon>
        <taxon>Echinocereeae</taxon>
        <taxon>Carnegiea</taxon>
    </lineage>
</organism>
<evidence type="ECO:0000256" key="1">
    <source>
        <dbReference type="SAM" id="MobiDB-lite"/>
    </source>
</evidence>
<feature type="compositionally biased region" description="Basic and acidic residues" evidence="1">
    <location>
        <begin position="175"/>
        <end position="192"/>
    </location>
</feature>
<feature type="compositionally biased region" description="Acidic residues" evidence="1">
    <location>
        <begin position="196"/>
        <end position="210"/>
    </location>
</feature>
<feature type="region of interest" description="Disordered" evidence="1">
    <location>
        <begin position="236"/>
        <end position="270"/>
    </location>
</feature>
<dbReference type="Proteomes" id="UP001153076">
    <property type="component" value="Unassembled WGS sequence"/>
</dbReference>
<protein>
    <submittedName>
        <fullName evidence="2">Uncharacterized protein</fullName>
    </submittedName>
</protein>
<feature type="region of interest" description="Disordered" evidence="1">
    <location>
        <begin position="175"/>
        <end position="216"/>
    </location>
</feature>
<dbReference type="AlphaFoldDB" id="A0A9Q1KFZ6"/>
<gene>
    <name evidence="2" type="ORF">Cgig2_011333</name>
</gene>
<feature type="region of interest" description="Disordered" evidence="1">
    <location>
        <begin position="35"/>
        <end position="63"/>
    </location>
</feature>
<evidence type="ECO:0000313" key="3">
    <source>
        <dbReference type="Proteomes" id="UP001153076"/>
    </source>
</evidence>
<name>A0A9Q1KFZ6_9CARY</name>
<accession>A0A9Q1KFZ6</accession>
<evidence type="ECO:0000313" key="2">
    <source>
        <dbReference type="EMBL" id="KAJ8442143.1"/>
    </source>
</evidence>
<comment type="caution">
    <text evidence="2">The sequence shown here is derived from an EMBL/GenBank/DDBJ whole genome shotgun (WGS) entry which is preliminary data.</text>
</comment>
<reference evidence="2" key="1">
    <citation type="submission" date="2022-04" db="EMBL/GenBank/DDBJ databases">
        <title>Carnegiea gigantea Genome sequencing and assembly v2.</title>
        <authorList>
            <person name="Copetti D."/>
            <person name="Sanderson M.J."/>
            <person name="Burquez A."/>
            <person name="Wojciechowski M.F."/>
        </authorList>
    </citation>
    <scope>NUCLEOTIDE SEQUENCE</scope>
    <source>
        <strain evidence="2">SGP5-SGP5p</strain>
        <tissue evidence="2">Aerial part</tissue>
    </source>
</reference>